<reference evidence="2 3" key="1">
    <citation type="journal article" date="2014" name="PLoS ONE">
        <title>Genome Information of Methylobacterium oryzae, a Plant-Probiotic Methylotroph in the Phyllosphere.</title>
        <authorList>
            <person name="Kwak M.J."/>
            <person name="Jeong H."/>
            <person name="Madhaiyan M."/>
            <person name="Lee Y."/>
            <person name="Sa T.M."/>
            <person name="Oh T.K."/>
            <person name="Kim J.F."/>
        </authorList>
    </citation>
    <scope>NUCLEOTIDE SEQUENCE [LARGE SCALE GENOMIC DNA]</scope>
    <source>
        <strain evidence="2 3">CBMB20</strain>
    </source>
</reference>
<dbReference type="Proteomes" id="UP000029492">
    <property type="component" value="Chromosome"/>
</dbReference>
<evidence type="ECO:0000313" key="3">
    <source>
        <dbReference type="Proteomes" id="UP000029492"/>
    </source>
</evidence>
<keyword evidence="3" id="KW-1185">Reference proteome</keyword>
<dbReference type="HOGENOM" id="CLU_2899077_0_0_5"/>
<dbReference type="KEGG" id="mor:MOC_2023"/>
<accession>A0A089NV91</accession>
<feature type="region of interest" description="Disordered" evidence="1">
    <location>
        <begin position="1"/>
        <end position="62"/>
    </location>
</feature>
<dbReference type="EMBL" id="CP003811">
    <property type="protein sequence ID" value="AIQ89778.1"/>
    <property type="molecule type" value="Genomic_DNA"/>
</dbReference>
<protein>
    <submittedName>
        <fullName evidence="2">Protein of unassigned function</fullName>
    </submittedName>
</protein>
<name>A0A089NV91_9HYPH</name>
<sequence length="62" mass="6686">MQVRPRQRAIDARAPGASGSGGRQRVARTQGGSRASARVNDQRIRPTESVSTAPRSGAWGWR</sequence>
<dbReference type="AlphaFoldDB" id="A0A089NV91"/>
<evidence type="ECO:0000313" key="2">
    <source>
        <dbReference type="EMBL" id="AIQ89778.1"/>
    </source>
</evidence>
<gene>
    <name evidence="2" type="ORF">MOC_2023</name>
</gene>
<organism evidence="2 3">
    <name type="scientific">Methylobacterium oryzae CBMB20</name>
    <dbReference type="NCBI Taxonomy" id="693986"/>
    <lineage>
        <taxon>Bacteria</taxon>
        <taxon>Pseudomonadati</taxon>
        <taxon>Pseudomonadota</taxon>
        <taxon>Alphaproteobacteria</taxon>
        <taxon>Hyphomicrobiales</taxon>
        <taxon>Methylobacteriaceae</taxon>
        <taxon>Methylobacterium</taxon>
    </lineage>
</organism>
<proteinExistence type="predicted"/>
<evidence type="ECO:0000256" key="1">
    <source>
        <dbReference type="SAM" id="MobiDB-lite"/>
    </source>
</evidence>